<sequence>MNKFRVDNINDLELLYSVLRETYPKNEIEIVFNWNTKVYNVNVTDRAYQQDPEVPVDINIEVVYGDSVTGDTPVILRDPKTHQIYIKTIDDITTEWQEYPEFKMFDQTIRLEKQYGLTHYEVWCDKGWNPIKKVIRHKTNKKIYRVLTHTGVVDVTEDHSLIRSNYEKVKPKDLKVGDDLLHSFPNEFNSNINIISNDRAYIYGFFYGDGSCGKYECKSGLKYSWALNNSDLEVLNYLKVLLQKEYPDYKPIIYDTIESSGVYKLSINNQKDFIEEYRPKFYDSNKYKKIPVEILNSSIDVIQSFFNGYWAADGCRKDKEIIGCTRFDNKGKIGSAGLYYLMKRLGYKVSLNTRDDKPDILRLTVTKKEQRKICNKIKKIIECPDVTTEQFVYDLETEKGIFGCGVGEIQAFNTDSCFLKFKYNRKNFEKNRKDTFKLATLCGDKLTNDIFKRKPIELEFEKVFHPFILLTKKRYIANKYENPKDPFELKCVDAKGIALTRRDYCPMVKKCYKEIIDTIINDESINGKVCKEERDCIGLSIDLYKQYLCDILEYKIDVNDLIVSAMLAASYKTRPVHVQLADKLKRRKEEVQIGDRIPYIFIESDDPKSAKSELGEDPQYAIKNNLKYNRKCYIEQLAKPILGFYKIVLKDKESLLDEIIEYTNNCLVNCGGKRLKPSDFKIEE</sequence>
<dbReference type="PROSITE" id="PS50819">
    <property type="entry name" value="INTEIN_ENDONUCLEASE"/>
    <property type="match status" value="1"/>
</dbReference>
<dbReference type="GO" id="GO:0004519">
    <property type="term" value="F:endonuclease activity"/>
    <property type="evidence" value="ECO:0007669"/>
    <property type="project" value="InterPro"/>
</dbReference>
<dbReference type="SUPFAM" id="SSF56672">
    <property type="entry name" value="DNA/RNA polymerases"/>
    <property type="match status" value="1"/>
</dbReference>
<dbReference type="InterPro" id="IPR042087">
    <property type="entry name" value="DNA_pol_B_thumb"/>
</dbReference>
<dbReference type="GO" id="GO:0045004">
    <property type="term" value="P:DNA replication proofreading"/>
    <property type="evidence" value="ECO:0007669"/>
    <property type="project" value="TreeGrafter"/>
</dbReference>
<dbReference type="Gene3D" id="3.10.28.10">
    <property type="entry name" value="Homing endonucleases"/>
    <property type="match status" value="1"/>
</dbReference>
<proteinExistence type="predicted"/>
<dbReference type="InterPro" id="IPR006134">
    <property type="entry name" value="DNA-dir_DNA_pol_B_multi_dom"/>
</dbReference>
<evidence type="ECO:0000256" key="5">
    <source>
        <dbReference type="ARBA" id="ARBA00023125"/>
    </source>
</evidence>
<keyword evidence="5" id="KW-0238">DNA-binding</keyword>
<dbReference type="InterPro" id="IPR004042">
    <property type="entry name" value="Intein_endonuc_central"/>
</dbReference>
<dbReference type="GO" id="GO:0003887">
    <property type="term" value="F:DNA-directed DNA polymerase activity"/>
    <property type="evidence" value="ECO:0007669"/>
    <property type="project" value="UniProtKB-KW"/>
</dbReference>
<dbReference type="Gene3D" id="1.10.132.60">
    <property type="entry name" value="DNA polymerase family B, C-terminal domain"/>
    <property type="match status" value="1"/>
</dbReference>
<dbReference type="Pfam" id="PF00136">
    <property type="entry name" value="DNA_pol_B"/>
    <property type="match status" value="1"/>
</dbReference>
<dbReference type="GO" id="GO:0000166">
    <property type="term" value="F:nucleotide binding"/>
    <property type="evidence" value="ECO:0007669"/>
    <property type="project" value="InterPro"/>
</dbReference>
<keyword evidence="3" id="KW-0548">Nucleotidyltransferase</keyword>
<evidence type="ECO:0000256" key="1">
    <source>
        <dbReference type="ARBA" id="ARBA00012417"/>
    </source>
</evidence>
<protein>
    <recommendedName>
        <fullName evidence="1">DNA-directed DNA polymerase</fullName>
        <ecNumber evidence="1">2.7.7.7</ecNumber>
    </recommendedName>
</protein>
<accession>A0A6C0ALZ5</accession>
<comment type="catalytic activity">
    <reaction evidence="6">
        <text>DNA(n) + a 2'-deoxyribonucleoside 5'-triphosphate = DNA(n+1) + diphosphate</text>
        <dbReference type="Rhea" id="RHEA:22508"/>
        <dbReference type="Rhea" id="RHEA-COMP:17339"/>
        <dbReference type="Rhea" id="RHEA-COMP:17340"/>
        <dbReference type="ChEBI" id="CHEBI:33019"/>
        <dbReference type="ChEBI" id="CHEBI:61560"/>
        <dbReference type="ChEBI" id="CHEBI:173112"/>
        <dbReference type="EC" id="2.7.7.7"/>
    </reaction>
</comment>
<evidence type="ECO:0000256" key="6">
    <source>
        <dbReference type="ARBA" id="ARBA00049244"/>
    </source>
</evidence>
<feature type="domain" description="DOD-type homing endonuclease" evidence="7">
    <location>
        <begin position="202"/>
        <end position="347"/>
    </location>
</feature>
<dbReference type="SUPFAM" id="SSF55608">
    <property type="entry name" value="Homing endonucleases"/>
    <property type="match status" value="2"/>
</dbReference>
<dbReference type="InterPro" id="IPR036844">
    <property type="entry name" value="Hint_dom_sf"/>
</dbReference>
<dbReference type="Gene3D" id="2.170.16.10">
    <property type="entry name" value="Hedgehog/Intein (Hint) domain"/>
    <property type="match status" value="1"/>
</dbReference>
<keyword evidence="2" id="KW-0808">Transferase</keyword>
<dbReference type="SUPFAM" id="SSF51294">
    <property type="entry name" value="Hedgehog/intein (Hint) domain"/>
    <property type="match status" value="1"/>
</dbReference>
<dbReference type="GO" id="GO:0003677">
    <property type="term" value="F:DNA binding"/>
    <property type="evidence" value="ECO:0007669"/>
    <property type="project" value="UniProtKB-KW"/>
</dbReference>
<evidence type="ECO:0000256" key="4">
    <source>
        <dbReference type="ARBA" id="ARBA00022932"/>
    </source>
</evidence>
<evidence type="ECO:0000313" key="8">
    <source>
        <dbReference type="EMBL" id="QHS80808.1"/>
    </source>
</evidence>
<dbReference type="InterPro" id="IPR027434">
    <property type="entry name" value="Homing_endonucl"/>
</dbReference>
<dbReference type="GO" id="GO:0006287">
    <property type="term" value="P:base-excision repair, gap-filling"/>
    <property type="evidence" value="ECO:0007669"/>
    <property type="project" value="TreeGrafter"/>
</dbReference>
<evidence type="ECO:0000256" key="2">
    <source>
        <dbReference type="ARBA" id="ARBA00022679"/>
    </source>
</evidence>
<dbReference type="Gene3D" id="3.90.1600.10">
    <property type="entry name" value="Palm domain of DNA polymerase"/>
    <property type="match status" value="1"/>
</dbReference>
<evidence type="ECO:0000256" key="3">
    <source>
        <dbReference type="ARBA" id="ARBA00022695"/>
    </source>
</evidence>
<reference evidence="8" key="1">
    <citation type="journal article" date="2020" name="Nature">
        <title>Giant virus diversity and host interactions through global metagenomics.</title>
        <authorList>
            <person name="Schulz F."/>
            <person name="Roux S."/>
            <person name="Paez-Espino D."/>
            <person name="Jungbluth S."/>
            <person name="Walsh D.A."/>
            <person name="Denef V.J."/>
            <person name="McMahon K.D."/>
            <person name="Konstantinidis K.T."/>
            <person name="Eloe-Fadrosh E.A."/>
            <person name="Kyrpides N.C."/>
            <person name="Woyke T."/>
        </authorList>
    </citation>
    <scope>NUCLEOTIDE SEQUENCE</scope>
    <source>
        <strain evidence="8">GVMAG-S-1091796-13</strain>
    </source>
</reference>
<keyword evidence="4" id="KW-0239">DNA-directed DNA polymerase</keyword>
<dbReference type="InterPro" id="IPR043502">
    <property type="entry name" value="DNA/RNA_pol_sf"/>
</dbReference>
<dbReference type="PANTHER" id="PTHR10322:SF23">
    <property type="entry name" value="DNA POLYMERASE DELTA CATALYTIC SUBUNIT"/>
    <property type="match status" value="1"/>
</dbReference>
<dbReference type="CDD" id="cd00081">
    <property type="entry name" value="Hint"/>
    <property type="match status" value="1"/>
</dbReference>
<dbReference type="GO" id="GO:0043625">
    <property type="term" value="C:delta DNA polymerase complex"/>
    <property type="evidence" value="ECO:0007669"/>
    <property type="project" value="TreeGrafter"/>
</dbReference>
<dbReference type="EMBL" id="MN740720">
    <property type="protein sequence ID" value="QHS80808.1"/>
    <property type="molecule type" value="Genomic_DNA"/>
</dbReference>
<dbReference type="AlphaFoldDB" id="A0A6C0ALZ5"/>
<dbReference type="InterPro" id="IPR023211">
    <property type="entry name" value="DNA_pol_palm_dom_sf"/>
</dbReference>
<dbReference type="InterPro" id="IPR050240">
    <property type="entry name" value="DNA_pol_type-B"/>
</dbReference>
<name>A0A6C0ALZ5_9ZZZZ</name>
<dbReference type="PANTHER" id="PTHR10322">
    <property type="entry name" value="DNA POLYMERASE CATALYTIC SUBUNIT"/>
    <property type="match status" value="1"/>
</dbReference>
<organism evidence="8">
    <name type="scientific">viral metagenome</name>
    <dbReference type="NCBI Taxonomy" id="1070528"/>
    <lineage>
        <taxon>unclassified sequences</taxon>
        <taxon>metagenomes</taxon>
        <taxon>organismal metagenomes</taxon>
    </lineage>
</organism>
<evidence type="ECO:0000259" key="7">
    <source>
        <dbReference type="PROSITE" id="PS50819"/>
    </source>
</evidence>
<dbReference type="EC" id="2.7.7.7" evidence="1"/>
<dbReference type="GO" id="GO:0006297">
    <property type="term" value="P:nucleotide-excision repair, DNA gap filling"/>
    <property type="evidence" value="ECO:0007669"/>
    <property type="project" value="TreeGrafter"/>
</dbReference>
<dbReference type="GO" id="GO:0008296">
    <property type="term" value="F:3'-5'-DNA exonuclease activity"/>
    <property type="evidence" value="ECO:0007669"/>
    <property type="project" value="TreeGrafter"/>
</dbReference>